<evidence type="ECO:0000313" key="2">
    <source>
        <dbReference type="Proteomes" id="UP000019146"/>
    </source>
</evidence>
<dbReference type="PANTHER" id="PTHR37844:SF2">
    <property type="entry name" value="SER_THR PROTEIN PHOSPHATASE SUPERFAMILY (AFU_ORTHOLOGUE AFUA_1G14840)"/>
    <property type="match status" value="1"/>
</dbReference>
<dbReference type="PANTHER" id="PTHR37844">
    <property type="entry name" value="SER/THR PROTEIN PHOSPHATASE SUPERFAMILY (AFU_ORTHOLOGUE AFUA_1G14840)"/>
    <property type="match status" value="1"/>
</dbReference>
<dbReference type="Proteomes" id="UP000019146">
    <property type="component" value="Chromosome 2"/>
</dbReference>
<organism evidence="1 2">
    <name type="scientific">Paraburkholderia caribensis MBA4</name>
    <dbReference type="NCBI Taxonomy" id="1323664"/>
    <lineage>
        <taxon>Bacteria</taxon>
        <taxon>Pseudomonadati</taxon>
        <taxon>Pseudomonadota</taxon>
        <taxon>Betaproteobacteria</taxon>
        <taxon>Burkholderiales</taxon>
        <taxon>Burkholderiaceae</taxon>
        <taxon>Paraburkholderia</taxon>
    </lineage>
</organism>
<proteinExistence type="predicted"/>
<name>A0A0P0RIF3_9BURK</name>
<evidence type="ECO:0000313" key="1">
    <source>
        <dbReference type="EMBL" id="ALL68537.1"/>
    </source>
</evidence>
<protein>
    <submittedName>
        <fullName evidence="1">Ser/Thr protein phosphatase family protein</fullName>
    </submittedName>
</protein>
<accession>A0A0P0RIF3</accession>
<sequence length="114" mass="12850">MFRTQDVVTEHLRCRTWLERELAKPFAGKTVVVTHFAPSLLSLPPSIRSAPIAAWYASSLDAIVERADLWIHGRVPDTIDYSISSSRVVCNARGLPWGKHAPRRPFRPAFIVDV</sequence>
<gene>
    <name evidence="1" type="ORF">K788_0009106</name>
</gene>
<dbReference type="EMBL" id="CP012747">
    <property type="protein sequence ID" value="ALL68537.1"/>
    <property type="molecule type" value="Genomic_DNA"/>
</dbReference>
<dbReference type="AlphaFoldDB" id="A0A0P0RIF3"/>
<dbReference type="KEGG" id="bcai:K788_0009106"/>
<reference evidence="1 2" key="1">
    <citation type="journal article" date="2014" name="Genome Announc.">
        <title>Draft Genome Sequence of the Haloacid-Degrading Burkholderia caribensis Strain MBA4.</title>
        <authorList>
            <person name="Pan Y."/>
            <person name="Kong K.F."/>
            <person name="Tsang J.S."/>
        </authorList>
    </citation>
    <scope>NUCLEOTIDE SEQUENCE [LARGE SCALE GENOMIC DNA]</scope>
    <source>
        <strain evidence="1 2">MBA4</strain>
    </source>
</reference>